<keyword evidence="3" id="KW-1185">Reference proteome</keyword>
<dbReference type="Proteomes" id="UP001627408">
    <property type="component" value="Unassembled WGS sequence"/>
</dbReference>
<evidence type="ECO:0000259" key="1">
    <source>
        <dbReference type="Pfam" id="PF20066"/>
    </source>
</evidence>
<sequence length="147" mass="16105">MDIPLPSRAALKAQAKRLRSKLNHAGTPCTHSQALEAVAHQWGARDWNTLHARAQDMPQPGYHAGQRITGRYLGHRFSGHIKAVSRLASAQHRLTLRFDTAIDVVRSDQFSALRQQVNCVVDGTGRSARKTSDGVPHVVLDDAWAGG</sequence>
<dbReference type="RefSeq" id="WP_407593467.1">
    <property type="nucleotide sequence ID" value="NZ_JBHDIY010000002.1"/>
</dbReference>
<organism evidence="2 3">
    <name type="scientific">Tateyamaria armeniaca</name>
    <dbReference type="NCBI Taxonomy" id="2518930"/>
    <lineage>
        <taxon>Bacteria</taxon>
        <taxon>Pseudomonadati</taxon>
        <taxon>Pseudomonadota</taxon>
        <taxon>Alphaproteobacteria</taxon>
        <taxon>Rhodobacterales</taxon>
        <taxon>Roseobacteraceae</taxon>
        <taxon>Tateyamaria</taxon>
    </lineage>
</organism>
<comment type="caution">
    <text evidence="2">The sequence shown here is derived from an EMBL/GenBank/DDBJ whole genome shotgun (WGS) entry which is preliminary data.</text>
</comment>
<dbReference type="InterPro" id="IPR045517">
    <property type="entry name" value="Glyoxalase_8"/>
</dbReference>
<evidence type="ECO:0000313" key="3">
    <source>
        <dbReference type="Proteomes" id="UP001627408"/>
    </source>
</evidence>
<gene>
    <name evidence="2" type="ORF">ACERZ8_17740</name>
</gene>
<accession>A0ABW8UWT9</accession>
<feature type="domain" description="Glyoxalase-related protein" evidence="1">
    <location>
        <begin position="1"/>
        <end position="141"/>
    </location>
</feature>
<proteinExistence type="predicted"/>
<dbReference type="Pfam" id="PF20066">
    <property type="entry name" value="Glyoxalase_8"/>
    <property type="match status" value="1"/>
</dbReference>
<reference evidence="2 3" key="1">
    <citation type="submission" date="2024-08" db="EMBL/GenBank/DDBJ databases">
        <title>Tateyamaria sp. nov., isolated from marine algae.</title>
        <authorList>
            <person name="Choi B.J."/>
            <person name="Kim J.M."/>
            <person name="Lee J.K."/>
            <person name="Choi D.G."/>
            <person name="Bayburt H."/>
            <person name="Baek J.H."/>
            <person name="Han D.M."/>
            <person name="Jeon C.O."/>
        </authorList>
    </citation>
    <scope>NUCLEOTIDE SEQUENCE [LARGE SCALE GENOMIC DNA]</scope>
    <source>
        <strain evidence="2 3">KMU-156</strain>
    </source>
</reference>
<name>A0ABW8UWT9_9RHOB</name>
<dbReference type="EMBL" id="JBHDIY010000002">
    <property type="protein sequence ID" value="MFL4471625.1"/>
    <property type="molecule type" value="Genomic_DNA"/>
</dbReference>
<protein>
    <submittedName>
        <fullName evidence="2">Glyoxalase superfamily protein</fullName>
    </submittedName>
</protein>
<evidence type="ECO:0000313" key="2">
    <source>
        <dbReference type="EMBL" id="MFL4471625.1"/>
    </source>
</evidence>